<dbReference type="Gene3D" id="1.10.10.10">
    <property type="entry name" value="Winged helix-like DNA-binding domain superfamily/Winged helix DNA-binding domain"/>
    <property type="match status" value="1"/>
</dbReference>
<evidence type="ECO:0000256" key="5">
    <source>
        <dbReference type="ARBA" id="ARBA00023471"/>
    </source>
</evidence>
<proteinExistence type="inferred from homology"/>
<comment type="caution">
    <text evidence="10">The sequence shown here is derived from an EMBL/GenBank/DDBJ whole genome shotgun (WGS) entry which is preliminary data.</text>
</comment>
<comment type="similarity">
    <text evidence="3">Belongs to the Ahb/Nir family.</text>
</comment>
<reference evidence="10 11" key="1">
    <citation type="journal article" date="2019" name="Antonie Van Leeuwenhoek">
        <title>Description of 'Ca. Methylobacter oryzae' KRF1, a novel species from the environmentally important Methylobacter clade 2.</title>
        <authorList>
            <person name="Khatri K."/>
            <person name="Mohite J.A."/>
            <person name="Pandit P.S."/>
            <person name="Bahulikar R."/>
            <person name="Rahalkar M.C."/>
        </authorList>
    </citation>
    <scope>NUCLEOTIDE SEQUENCE [LARGE SCALE GENOMIC DNA]</scope>
    <source>
        <strain evidence="10 11">KRF1</strain>
    </source>
</reference>
<evidence type="ECO:0000313" key="10">
    <source>
        <dbReference type="EMBL" id="TRX02680.1"/>
    </source>
</evidence>
<dbReference type="RefSeq" id="WP_127030363.1">
    <property type="nucleotide sequence ID" value="NZ_RYFG02000010.1"/>
</dbReference>
<comment type="function">
    <text evidence="6">Involved in heme d1 biosynthesis. Catalyzes the decarboxylation of siroheme into didecarboxysiroheme.</text>
</comment>
<dbReference type="Pfam" id="PF22451">
    <property type="entry name" value="NirdL-like_HTH"/>
    <property type="match status" value="1"/>
</dbReference>
<dbReference type="Gene3D" id="3.30.70.3460">
    <property type="match status" value="1"/>
</dbReference>
<protein>
    <recommendedName>
        <fullName evidence="5">siroheme decarboxylase</fullName>
        <ecNumber evidence="5">4.1.1.111</ecNumber>
    </recommendedName>
</protein>
<evidence type="ECO:0000256" key="6">
    <source>
        <dbReference type="ARBA" id="ARBA00045291"/>
    </source>
</evidence>
<evidence type="ECO:0000256" key="4">
    <source>
        <dbReference type="ARBA" id="ARBA00023465"/>
    </source>
</evidence>
<dbReference type="PANTHER" id="PTHR43413">
    <property type="entry name" value="TRANSCRIPTIONAL REGULATOR, ASNC FAMILY"/>
    <property type="match status" value="1"/>
</dbReference>
<evidence type="ECO:0000259" key="8">
    <source>
        <dbReference type="Pfam" id="PF17805"/>
    </source>
</evidence>
<evidence type="ECO:0000256" key="7">
    <source>
        <dbReference type="ARBA" id="ARBA00048470"/>
    </source>
</evidence>
<dbReference type="InterPro" id="IPR050684">
    <property type="entry name" value="HTH-Siroheme_Decarb"/>
</dbReference>
<dbReference type="InterPro" id="IPR019888">
    <property type="entry name" value="Tscrpt_reg_AsnC-like"/>
</dbReference>
<evidence type="ECO:0000259" key="9">
    <source>
        <dbReference type="Pfam" id="PF22451"/>
    </source>
</evidence>
<feature type="domain" description="Siroheme decarboxylase AsnC-like ligand binding" evidence="8">
    <location>
        <begin position="67"/>
        <end position="139"/>
    </location>
</feature>
<keyword evidence="1" id="KW-0456">Lyase</keyword>
<name>A0ABY3CGJ6_9GAMM</name>
<comment type="subunit">
    <text evidence="4">Probably forms a complex composed of NirD, NirL, NirG and NirH. All proteins are required for the total conversion of siroheme to didecarboxysiroheme.</text>
</comment>
<dbReference type="PANTHER" id="PTHR43413:SF1">
    <property type="entry name" value="SIROHEME DECARBOXYLASE NIRL SUBUNIT"/>
    <property type="match status" value="1"/>
</dbReference>
<dbReference type="PROSITE" id="PS00519">
    <property type="entry name" value="HTH_ASNC_1"/>
    <property type="match status" value="1"/>
</dbReference>
<dbReference type="EC" id="4.1.1.111" evidence="5"/>
<evidence type="ECO:0000256" key="3">
    <source>
        <dbReference type="ARBA" id="ARBA00023457"/>
    </source>
</evidence>
<comment type="pathway">
    <text evidence="2">Porphyrin-containing compound metabolism.</text>
</comment>
<dbReference type="InterPro" id="IPR019885">
    <property type="entry name" value="Tscrpt_reg_HTH_AsnC-type_CS"/>
</dbReference>
<organism evidence="10 11">
    <name type="scientific">Candidatus Methylobacter oryzae</name>
    <dbReference type="NCBI Taxonomy" id="2497749"/>
    <lineage>
        <taxon>Bacteria</taxon>
        <taxon>Pseudomonadati</taxon>
        <taxon>Pseudomonadota</taxon>
        <taxon>Gammaproteobacteria</taxon>
        <taxon>Methylococcales</taxon>
        <taxon>Methylococcaceae</taxon>
        <taxon>Methylobacter</taxon>
    </lineage>
</organism>
<keyword evidence="11" id="KW-1185">Reference proteome</keyword>
<dbReference type="SUPFAM" id="SSF46785">
    <property type="entry name" value="Winged helix' DNA-binding domain"/>
    <property type="match status" value="1"/>
</dbReference>
<evidence type="ECO:0000256" key="2">
    <source>
        <dbReference type="ARBA" id="ARBA00023444"/>
    </source>
</evidence>
<dbReference type="InterPro" id="IPR053953">
    <property type="entry name" value="NirdL-like_HTH"/>
</dbReference>
<dbReference type="EMBL" id="RYFG02000010">
    <property type="protein sequence ID" value="TRX02680.1"/>
    <property type="molecule type" value="Genomic_DNA"/>
</dbReference>
<accession>A0ABY3CGJ6</accession>
<comment type="catalytic activity">
    <reaction evidence="7">
        <text>siroheme + 2 H(+) = 12,18-didecarboxysiroheme + 2 CO2</text>
        <dbReference type="Rhea" id="RHEA:19093"/>
        <dbReference type="ChEBI" id="CHEBI:15378"/>
        <dbReference type="ChEBI" id="CHEBI:16526"/>
        <dbReference type="ChEBI" id="CHEBI:60052"/>
        <dbReference type="ChEBI" id="CHEBI:140497"/>
        <dbReference type="EC" id="4.1.1.111"/>
    </reaction>
</comment>
<dbReference type="InterPro" id="IPR036390">
    <property type="entry name" value="WH_DNA-bd_sf"/>
</dbReference>
<evidence type="ECO:0000313" key="11">
    <source>
        <dbReference type="Proteomes" id="UP000733744"/>
    </source>
</evidence>
<feature type="domain" description="Siroheme decarboxylase NirL-like HTH" evidence="9">
    <location>
        <begin position="5"/>
        <end position="49"/>
    </location>
</feature>
<evidence type="ECO:0000256" key="1">
    <source>
        <dbReference type="ARBA" id="ARBA00023239"/>
    </source>
</evidence>
<dbReference type="InterPro" id="IPR040523">
    <property type="entry name" value="AsnC_trans_reg2"/>
</dbReference>
<dbReference type="InterPro" id="IPR036388">
    <property type="entry name" value="WH-like_DNA-bd_sf"/>
</dbReference>
<gene>
    <name evidence="10" type="ORF">EKO24_002615</name>
</gene>
<dbReference type="Proteomes" id="UP000733744">
    <property type="component" value="Unassembled WGS sequence"/>
</dbReference>
<sequence length="147" mass="16565">MDDIDKRIINTLQDGFPICDAPYRQVAEQLGLTENDLIARLQALLNNGTLTRFGPLYNAEQMGGALTLAAIKAPAEHFDEIADIVNSFPEVAHNYARNHELSMWFVIATETQEQAQQTIDAIEHQTGQTVYNMPKKKEYFVNLKLEA</sequence>
<dbReference type="SMART" id="SM00344">
    <property type="entry name" value="HTH_ASNC"/>
    <property type="match status" value="1"/>
</dbReference>
<dbReference type="Pfam" id="PF17805">
    <property type="entry name" value="AsnC_trans_reg2"/>
    <property type="match status" value="1"/>
</dbReference>